<evidence type="ECO:0000313" key="1">
    <source>
        <dbReference type="EMBL" id="JAH59898.1"/>
    </source>
</evidence>
<proteinExistence type="predicted"/>
<dbReference type="AlphaFoldDB" id="A0A0E9U4L8"/>
<organism evidence="1">
    <name type="scientific">Anguilla anguilla</name>
    <name type="common">European freshwater eel</name>
    <name type="synonym">Muraena anguilla</name>
    <dbReference type="NCBI Taxonomy" id="7936"/>
    <lineage>
        <taxon>Eukaryota</taxon>
        <taxon>Metazoa</taxon>
        <taxon>Chordata</taxon>
        <taxon>Craniata</taxon>
        <taxon>Vertebrata</taxon>
        <taxon>Euteleostomi</taxon>
        <taxon>Actinopterygii</taxon>
        <taxon>Neopterygii</taxon>
        <taxon>Teleostei</taxon>
        <taxon>Anguilliformes</taxon>
        <taxon>Anguillidae</taxon>
        <taxon>Anguilla</taxon>
    </lineage>
</organism>
<dbReference type="EMBL" id="GBXM01048679">
    <property type="protein sequence ID" value="JAH59898.1"/>
    <property type="molecule type" value="Transcribed_RNA"/>
</dbReference>
<name>A0A0E9U4L8_ANGAN</name>
<accession>A0A0E9U4L8</accession>
<reference evidence="1" key="2">
    <citation type="journal article" date="2015" name="Fish Shellfish Immunol.">
        <title>Early steps in the European eel (Anguilla anguilla)-Vibrio vulnificus interaction in the gills: Role of the RtxA13 toxin.</title>
        <authorList>
            <person name="Callol A."/>
            <person name="Pajuelo D."/>
            <person name="Ebbesson L."/>
            <person name="Teles M."/>
            <person name="MacKenzie S."/>
            <person name="Amaro C."/>
        </authorList>
    </citation>
    <scope>NUCLEOTIDE SEQUENCE</scope>
</reference>
<protein>
    <submittedName>
        <fullName evidence="1">Uncharacterized protein</fullName>
    </submittedName>
</protein>
<sequence>MFLTKVLQYYNTHLAVIMPDKICTSKQLIISKYASLVIYKLLVLQIDSTSNFKGKLT</sequence>
<reference evidence="1" key="1">
    <citation type="submission" date="2014-11" db="EMBL/GenBank/DDBJ databases">
        <authorList>
            <person name="Amaro Gonzalez C."/>
        </authorList>
    </citation>
    <scope>NUCLEOTIDE SEQUENCE</scope>
</reference>